<dbReference type="InterPro" id="IPR052178">
    <property type="entry name" value="Sec_Metab_Biosynth_SDR"/>
</dbReference>
<dbReference type="Pfam" id="PF13561">
    <property type="entry name" value="adh_short_C2"/>
    <property type="match status" value="1"/>
</dbReference>
<dbReference type="CDD" id="cd05233">
    <property type="entry name" value="SDR_c"/>
    <property type="match status" value="1"/>
</dbReference>
<dbReference type="InterPro" id="IPR036291">
    <property type="entry name" value="NAD(P)-bd_dom_sf"/>
</dbReference>
<dbReference type="EMBL" id="LXJU01000021">
    <property type="protein sequence ID" value="OGE49426.1"/>
    <property type="molecule type" value="Genomic_DNA"/>
</dbReference>
<accession>A0A1F5L8P9</accession>
<comment type="similarity">
    <text evidence="1">Belongs to the short-chain dehydrogenases/reductases (SDR) family.</text>
</comment>
<dbReference type="Gene3D" id="3.40.50.720">
    <property type="entry name" value="NAD(P)-binding Rossmann-like Domain"/>
    <property type="match status" value="1"/>
</dbReference>
<reference evidence="5 6" key="1">
    <citation type="journal article" date="2016" name="Sci. Rep.">
        <title>Penicillium arizonense, a new, genome sequenced fungal species, reveals a high chemical diversity in secreted metabolites.</title>
        <authorList>
            <person name="Grijseels S."/>
            <person name="Nielsen J.C."/>
            <person name="Randelovic M."/>
            <person name="Nielsen J."/>
            <person name="Nielsen K.F."/>
            <person name="Workman M."/>
            <person name="Frisvad J.C."/>
        </authorList>
    </citation>
    <scope>NUCLEOTIDE SEQUENCE [LARGE SCALE GENOMIC DNA]</scope>
    <source>
        <strain evidence="5 6">CBS 141311</strain>
    </source>
</reference>
<dbReference type="Proteomes" id="UP000177622">
    <property type="component" value="Unassembled WGS sequence"/>
</dbReference>
<proteinExistence type="inferred from homology"/>
<feature type="region of interest" description="Disordered" evidence="4">
    <location>
        <begin position="214"/>
        <end position="264"/>
    </location>
</feature>
<dbReference type="RefSeq" id="XP_022484877.1">
    <property type="nucleotide sequence ID" value="XM_022635215.1"/>
</dbReference>
<dbReference type="SUPFAM" id="SSF51735">
    <property type="entry name" value="NAD(P)-binding Rossmann-fold domains"/>
    <property type="match status" value="1"/>
</dbReference>
<dbReference type="STRING" id="1835702.A0A1F5L8P9"/>
<evidence type="ECO:0000313" key="5">
    <source>
        <dbReference type="EMBL" id="OGE49426.1"/>
    </source>
</evidence>
<protein>
    <submittedName>
        <fullName evidence="5">Uncharacterized protein</fullName>
    </submittedName>
</protein>
<dbReference type="InterPro" id="IPR002347">
    <property type="entry name" value="SDR_fam"/>
</dbReference>
<gene>
    <name evidence="5" type="ORF">PENARI_c021G05976</name>
</gene>
<evidence type="ECO:0000256" key="1">
    <source>
        <dbReference type="ARBA" id="ARBA00006484"/>
    </source>
</evidence>
<dbReference type="PANTHER" id="PTHR43618">
    <property type="entry name" value="7-ALPHA-HYDROXYSTEROID DEHYDROGENASE"/>
    <property type="match status" value="1"/>
</dbReference>
<evidence type="ECO:0000256" key="2">
    <source>
        <dbReference type="ARBA" id="ARBA00022857"/>
    </source>
</evidence>
<dbReference type="PANTHER" id="PTHR43618:SF18">
    <property type="entry name" value="SHORT CHAIN DEHYDROGENASE_REDUCTASE FAMILY (AFU_ORTHOLOGUE AFUA_5G12480)"/>
    <property type="match status" value="1"/>
</dbReference>
<dbReference type="GeneID" id="34579949"/>
<dbReference type="AlphaFoldDB" id="A0A1F5L8P9"/>
<dbReference type="GO" id="GO:0016491">
    <property type="term" value="F:oxidoreductase activity"/>
    <property type="evidence" value="ECO:0007669"/>
    <property type="project" value="UniProtKB-KW"/>
</dbReference>
<organism evidence="5 6">
    <name type="scientific">Penicillium arizonense</name>
    <dbReference type="NCBI Taxonomy" id="1835702"/>
    <lineage>
        <taxon>Eukaryota</taxon>
        <taxon>Fungi</taxon>
        <taxon>Dikarya</taxon>
        <taxon>Ascomycota</taxon>
        <taxon>Pezizomycotina</taxon>
        <taxon>Eurotiomycetes</taxon>
        <taxon>Eurotiomycetidae</taxon>
        <taxon>Eurotiales</taxon>
        <taxon>Aspergillaceae</taxon>
        <taxon>Penicillium</taxon>
    </lineage>
</organism>
<feature type="compositionally biased region" description="Low complexity" evidence="4">
    <location>
        <begin position="214"/>
        <end position="259"/>
    </location>
</feature>
<evidence type="ECO:0000256" key="3">
    <source>
        <dbReference type="ARBA" id="ARBA00023002"/>
    </source>
</evidence>
<name>A0A1F5L8P9_PENAI</name>
<comment type="caution">
    <text evidence="5">The sequence shown here is derived from an EMBL/GenBank/DDBJ whole genome shotgun (WGS) entry which is preliminary data.</text>
</comment>
<evidence type="ECO:0000256" key="4">
    <source>
        <dbReference type="SAM" id="MobiDB-lite"/>
    </source>
</evidence>
<dbReference type="OrthoDB" id="2962696at2759"/>
<keyword evidence="3" id="KW-0560">Oxidoreductase</keyword>
<sequence length="482" mass="52400">MSNLYSRNQKPNSMYPTVLDRGRELEPYMAGLTDHPELNPHLSSGMQPLEFMDTPAPRTFLAPENYSTTRRGSCCSDTLGSQYAWSTASNADLLATSPALSSLEPSACSGPTSPYMQSYYPSGHMQPAINTPDISTYSPQQINKWCIETNPSGDFYPSYPAINPGAIPYPPTTDLQSDPFTHSDSLSTANDWLSMPAFTDPIPIPESFFPVSIPQTQSQQLIPSSTTTTTTTSNTSSTGTRPSPTRSFSDNPSPPSSTSDLTHYGTPTADGAWRYWTYYVTSSCSQRRAEGLYSRTSTGSAREGRRVPSIVPVQADVTSKADLQAAVHRIKNEVGYVNLVVANSGNIGPAVRFSPTLNITAAFFAMTAFLELLDAGTQKALQGGFGKPVRDGTDVPSIQSQTIFTTSVSAFSRHWSSSPPYLTSKVAIMHAAKHASTQLARFGIRVNASGELHCLPPLNLMRIKVHARIREACLMCLERLHQ</sequence>
<evidence type="ECO:0000313" key="6">
    <source>
        <dbReference type="Proteomes" id="UP000177622"/>
    </source>
</evidence>
<keyword evidence="6" id="KW-1185">Reference proteome</keyword>
<keyword evidence="2" id="KW-0521">NADP</keyword>